<gene>
    <name evidence="1" type="ORF">B6F84_06580</name>
</gene>
<keyword evidence="2" id="KW-1185">Reference proteome</keyword>
<dbReference type="EMBL" id="CP020477">
    <property type="protein sequence ID" value="ARM75738.1"/>
    <property type="molecule type" value="Genomic_DNA"/>
</dbReference>
<dbReference type="AlphaFoldDB" id="A0A1W6JZQ1"/>
<name>A0A1W6JZQ1_9CREN</name>
<dbReference type="STRING" id="282676.B6F84_06580"/>
<proteinExistence type="predicted"/>
<protein>
    <submittedName>
        <fullName evidence="1">Uncharacterized protein</fullName>
    </submittedName>
</protein>
<dbReference type="GeneID" id="41590570"/>
<accession>A0A1W6JZQ1</accession>
<evidence type="ECO:0000313" key="2">
    <source>
        <dbReference type="Proteomes" id="UP000193404"/>
    </source>
</evidence>
<sequence>MSVEDSLKPSVILVSPSDIEENVKKIEEEIKNHEQLDLDSQKKIQEEIDKIWKSLGWFKIAESQGIWKSKTCRHGTQGSCEAWNISDPSKLGIPEDAISVAQDGTKRVITAKFYQLCISCPLYEPRRNQ</sequence>
<reference evidence="1 2" key="1">
    <citation type="submission" date="2017-03" db="EMBL/GenBank/DDBJ databases">
        <title>Sulfur activation and transportation mechanism of thermophilic Archaea Acidianus manzaensis YN-25.</title>
        <authorList>
            <person name="Ma Y."/>
            <person name="Yang Y."/>
            <person name="Xia J."/>
        </authorList>
    </citation>
    <scope>NUCLEOTIDE SEQUENCE [LARGE SCALE GENOMIC DNA]</scope>
    <source>
        <strain evidence="1 2">YN-25</strain>
    </source>
</reference>
<dbReference type="Proteomes" id="UP000193404">
    <property type="component" value="Chromosome"/>
</dbReference>
<dbReference type="RefSeq" id="WP_148691515.1">
    <property type="nucleotide sequence ID" value="NZ_CP020477.1"/>
</dbReference>
<dbReference type="OrthoDB" id="42906at2157"/>
<evidence type="ECO:0000313" key="1">
    <source>
        <dbReference type="EMBL" id="ARM75738.1"/>
    </source>
</evidence>
<dbReference type="KEGG" id="aman:B6F84_06580"/>
<organism evidence="1 2">
    <name type="scientific">Acidianus manzaensis</name>
    <dbReference type="NCBI Taxonomy" id="282676"/>
    <lineage>
        <taxon>Archaea</taxon>
        <taxon>Thermoproteota</taxon>
        <taxon>Thermoprotei</taxon>
        <taxon>Sulfolobales</taxon>
        <taxon>Sulfolobaceae</taxon>
        <taxon>Acidianus</taxon>
    </lineage>
</organism>